<dbReference type="EMBL" id="WWBZ02000040">
    <property type="protein sequence ID" value="KAF4305702.1"/>
    <property type="molecule type" value="Genomic_DNA"/>
</dbReference>
<keyword evidence="3" id="KW-1185">Reference proteome</keyword>
<accession>A0A8H4IJ36</accession>
<dbReference type="AlphaFoldDB" id="A0A8H4IJ36"/>
<dbReference type="Proteomes" id="UP000572817">
    <property type="component" value="Unassembled WGS sequence"/>
</dbReference>
<dbReference type="OrthoDB" id="5361176at2759"/>
<dbReference type="EMBL" id="WWBZ02000073">
    <property type="protein sequence ID" value="KAF4302270.1"/>
    <property type="molecule type" value="Genomic_DNA"/>
</dbReference>
<organism evidence="1 3">
    <name type="scientific">Botryosphaeria dothidea</name>
    <dbReference type="NCBI Taxonomy" id="55169"/>
    <lineage>
        <taxon>Eukaryota</taxon>
        <taxon>Fungi</taxon>
        <taxon>Dikarya</taxon>
        <taxon>Ascomycota</taxon>
        <taxon>Pezizomycotina</taxon>
        <taxon>Dothideomycetes</taxon>
        <taxon>Dothideomycetes incertae sedis</taxon>
        <taxon>Botryosphaeriales</taxon>
        <taxon>Botryosphaeriaceae</taxon>
        <taxon>Botryosphaeria</taxon>
    </lineage>
</organism>
<name>A0A8H4IJ36_9PEZI</name>
<gene>
    <name evidence="2" type="ORF">GTA08_BOTSDO06204</name>
    <name evidence="1" type="ORF">GTA08_BOTSDO10295</name>
</gene>
<protein>
    <submittedName>
        <fullName evidence="1">Uncharacterized protein</fullName>
    </submittedName>
</protein>
<sequence>MGFEFNGDFFDRYWTCHFVEYKPKNGGKAFEKAELDEMLQSQKHLPKSEMHKHPWRQRKVLELILCDRILEEITRSTEEIMNKIRSELKVVREAGSQVHPPNPSYEPSDRNCQAMHASNYSVSSQHASNFKLSSNPLATRFEVDALKDALDAAKFVSTMKGDRYLLFSEQSQEFEQILRVLDDDLSESLEQIER</sequence>
<proteinExistence type="predicted"/>
<evidence type="ECO:0000313" key="2">
    <source>
        <dbReference type="EMBL" id="KAF4305702.1"/>
    </source>
</evidence>
<reference evidence="1 3" key="1">
    <citation type="submission" date="2020-04" db="EMBL/GenBank/DDBJ databases">
        <title>Genome Assembly and Annotation of Botryosphaeria dothidea sdau 11-99, a Latent Pathogen of Apple Fruit Ring Rot in China.</title>
        <authorList>
            <person name="Yu C."/>
            <person name="Diao Y."/>
            <person name="Lu Q."/>
            <person name="Zhao J."/>
            <person name="Cui S."/>
            <person name="Peng C."/>
            <person name="He B."/>
            <person name="Liu H."/>
        </authorList>
    </citation>
    <scope>NUCLEOTIDE SEQUENCE [LARGE SCALE GENOMIC DNA]</scope>
    <source>
        <strain evidence="1">Sdau11-99</strain>
        <strain evidence="3">sdau11-99</strain>
    </source>
</reference>
<comment type="caution">
    <text evidence="1">The sequence shown here is derived from an EMBL/GenBank/DDBJ whole genome shotgun (WGS) entry which is preliminary data.</text>
</comment>
<evidence type="ECO:0000313" key="1">
    <source>
        <dbReference type="EMBL" id="KAF4302270.1"/>
    </source>
</evidence>
<evidence type="ECO:0000313" key="3">
    <source>
        <dbReference type="Proteomes" id="UP000572817"/>
    </source>
</evidence>